<protein>
    <submittedName>
        <fullName evidence="1">Uncharacterized protein</fullName>
    </submittedName>
</protein>
<name>A0A1V0SHB8_9VIRU</name>
<proteinExistence type="predicted"/>
<accession>A0A1V0SHB8</accession>
<organism evidence="1">
    <name type="scientific">Hokovirus HKV1</name>
    <dbReference type="NCBI Taxonomy" id="1977638"/>
    <lineage>
        <taxon>Viruses</taxon>
        <taxon>Varidnaviria</taxon>
        <taxon>Bamfordvirae</taxon>
        <taxon>Nucleocytoviricota</taxon>
        <taxon>Megaviricetes</taxon>
        <taxon>Imitervirales</taxon>
        <taxon>Mimiviridae</taxon>
        <taxon>Klosneuvirinae</taxon>
        <taxon>Hokovirus</taxon>
    </lineage>
</organism>
<sequence length="288" mass="35325">MDIIQNKPKLYNRNYVYLQLLEKRLKKYEYLENNNITETYFSSEDNSYLLEQDYSNIEHSNNYRISSRLTKSGTIILKQLLEQNIYHDKIFIPHFIKICSDQEIHNSLKKIKLRYIGFKKYYNIYESISIKKNDFHITLDNDYLDKEDYHDYIYCLDQNKYGTIWLDWSDLIFFEVLDNYFDKKYIFYSSLFNEFYKTNEFIKLDYIAIDNCELQLQILKKYISNFKYPFVFLNDQGNHDINSLIYFEFDECETNIDNFKNFYYDISIKEAENLYYKVTYTKGIQKNE</sequence>
<dbReference type="EMBL" id="KY684107">
    <property type="protein sequence ID" value="ARF11126.1"/>
    <property type="molecule type" value="Genomic_DNA"/>
</dbReference>
<gene>
    <name evidence="1" type="ORF">Hokovirus_5_8</name>
</gene>
<reference evidence="1" key="1">
    <citation type="journal article" date="2017" name="Science">
        <title>Giant viruses with an expanded complement of translation system components.</title>
        <authorList>
            <person name="Schulz F."/>
            <person name="Yutin N."/>
            <person name="Ivanova N.N."/>
            <person name="Ortega D.R."/>
            <person name="Lee T.K."/>
            <person name="Vierheilig J."/>
            <person name="Daims H."/>
            <person name="Horn M."/>
            <person name="Wagner M."/>
            <person name="Jensen G.J."/>
            <person name="Kyrpides N.C."/>
            <person name="Koonin E.V."/>
            <person name="Woyke T."/>
        </authorList>
    </citation>
    <scope>NUCLEOTIDE SEQUENCE</scope>
    <source>
        <strain evidence="1">HKV1</strain>
    </source>
</reference>
<evidence type="ECO:0000313" key="1">
    <source>
        <dbReference type="EMBL" id="ARF11126.1"/>
    </source>
</evidence>